<keyword evidence="9" id="KW-1185">Reference proteome</keyword>
<accession>A0A941DIX4</accession>
<dbReference type="PROSITE" id="PS51007">
    <property type="entry name" value="CYTC"/>
    <property type="match status" value="1"/>
</dbReference>
<evidence type="ECO:0000256" key="3">
    <source>
        <dbReference type="ARBA" id="ARBA00022723"/>
    </source>
</evidence>
<evidence type="ECO:0000256" key="2">
    <source>
        <dbReference type="ARBA" id="ARBA00022617"/>
    </source>
</evidence>
<evidence type="ECO:0000256" key="4">
    <source>
        <dbReference type="ARBA" id="ARBA00022982"/>
    </source>
</evidence>
<keyword evidence="2 6" id="KW-0349">Heme</keyword>
<evidence type="ECO:0000313" key="9">
    <source>
        <dbReference type="Proteomes" id="UP000680158"/>
    </source>
</evidence>
<keyword evidence="5 6" id="KW-0408">Iron</keyword>
<organism evidence="8 9">
    <name type="scientific">Undibacterium baiyunense</name>
    <dbReference type="NCBI Taxonomy" id="2828731"/>
    <lineage>
        <taxon>Bacteria</taxon>
        <taxon>Pseudomonadati</taxon>
        <taxon>Pseudomonadota</taxon>
        <taxon>Betaproteobacteria</taxon>
        <taxon>Burkholderiales</taxon>
        <taxon>Oxalobacteraceae</taxon>
        <taxon>Undibacterium</taxon>
    </lineage>
</organism>
<dbReference type="InterPro" id="IPR036909">
    <property type="entry name" value="Cyt_c-like_dom_sf"/>
</dbReference>
<evidence type="ECO:0000259" key="7">
    <source>
        <dbReference type="PROSITE" id="PS51007"/>
    </source>
</evidence>
<keyword evidence="3 6" id="KW-0479">Metal-binding</keyword>
<dbReference type="SUPFAM" id="SSF46626">
    <property type="entry name" value="Cytochrome c"/>
    <property type="match status" value="1"/>
</dbReference>
<dbReference type="Proteomes" id="UP000680158">
    <property type="component" value="Unassembled WGS sequence"/>
</dbReference>
<gene>
    <name evidence="8" type="ORF">KDM92_14215</name>
</gene>
<dbReference type="InterPro" id="IPR009056">
    <property type="entry name" value="Cyt_c-like_dom"/>
</dbReference>
<dbReference type="RefSeq" id="WP_212685118.1">
    <property type="nucleotide sequence ID" value="NZ_JAGSPM010000009.1"/>
</dbReference>
<keyword evidence="1" id="KW-0813">Transport</keyword>
<evidence type="ECO:0000313" key="8">
    <source>
        <dbReference type="EMBL" id="MBR7747737.1"/>
    </source>
</evidence>
<dbReference type="EMBL" id="JAGSPM010000009">
    <property type="protein sequence ID" value="MBR7747737.1"/>
    <property type="molecule type" value="Genomic_DNA"/>
</dbReference>
<comment type="caution">
    <text evidence="8">The sequence shown here is derived from an EMBL/GenBank/DDBJ whole genome shotgun (WGS) entry which is preliminary data.</text>
</comment>
<feature type="domain" description="Cytochrome c" evidence="7">
    <location>
        <begin position="190"/>
        <end position="278"/>
    </location>
</feature>
<dbReference type="PANTHER" id="PTHR37823:SF1">
    <property type="entry name" value="CYTOCHROME C-553-LIKE"/>
    <property type="match status" value="1"/>
</dbReference>
<dbReference type="Gene3D" id="1.10.760.10">
    <property type="entry name" value="Cytochrome c-like domain"/>
    <property type="match status" value="1"/>
</dbReference>
<evidence type="ECO:0000256" key="6">
    <source>
        <dbReference type="PROSITE-ProRule" id="PRU00433"/>
    </source>
</evidence>
<name>A0A941DIX4_9BURK</name>
<dbReference type="GO" id="GO:0009055">
    <property type="term" value="F:electron transfer activity"/>
    <property type="evidence" value="ECO:0007669"/>
    <property type="project" value="InterPro"/>
</dbReference>
<dbReference type="InterPro" id="IPR051811">
    <property type="entry name" value="Cytochrome_c550/c551-like"/>
</dbReference>
<reference evidence="8 9" key="1">
    <citation type="submission" date="2021-04" db="EMBL/GenBank/DDBJ databases">
        <title>novel species isolated from subtropical streams in China.</title>
        <authorList>
            <person name="Lu H."/>
        </authorList>
    </citation>
    <scope>NUCLEOTIDE SEQUENCE [LARGE SCALE GENOMIC DNA]</scope>
    <source>
        <strain evidence="8 9">BYS107W</strain>
    </source>
</reference>
<evidence type="ECO:0000256" key="1">
    <source>
        <dbReference type="ARBA" id="ARBA00022448"/>
    </source>
</evidence>
<dbReference type="AlphaFoldDB" id="A0A941DIX4"/>
<dbReference type="GO" id="GO:0020037">
    <property type="term" value="F:heme binding"/>
    <property type="evidence" value="ECO:0007669"/>
    <property type="project" value="InterPro"/>
</dbReference>
<dbReference type="GO" id="GO:0046872">
    <property type="term" value="F:metal ion binding"/>
    <property type="evidence" value="ECO:0007669"/>
    <property type="project" value="UniProtKB-KW"/>
</dbReference>
<keyword evidence="4" id="KW-0249">Electron transport</keyword>
<proteinExistence type="predicted"/>
<dbReference type="PANTHER" id="PTHR37823">
    <property type="entry name" value="CYTOCHROME C-553-LIKE"/>
    <property type="match status" value="1"/>
</dbReference>
<dbReference type="Pfam" id="PF00034">
    <property type="entry name" value="Cytochrom_C"/>
    <property type="match status" value="1"/>
</dbReference>
<sequence>MRAYAVSYTLRFAYLVLLAAISFSTWGQEPQLEVSDGASVKQWSRSALLAESLPIQIDKDSAYKRSMTYRAVPFAKLMPTLMTKAAANTSVQFVASDGFVANIAAADLVGKGQPYLAIETDQQPWPAIDPNNPAKTASAGPFYLVWLNPEAGKISNEQWPYQVVKIRVELPLQQRFPQIIPSPKLLKNYQQAMQGMQIYVKNCAVCHSMNGGGDAAIGPDLNQPFSPTEYFHEAYLRKLIRNPAAVRSWKQALMPGFDHQSISESDLDALLVYFKHMAALRRLK</sequence>
<evidence type="ECO:0000256" key="5">
    <source>
        <dbReference type="ARBA" id="ARBA00023004"/>
    </source>
</evidence>
<protein>
    <submittedName>
        <fullName evidence="8">C-type cytochrome</fullName>
    </submittedName>
</protein>